<dbReference type="EMBL" id="CP044205">
    <property type="protein sequence ID" value="QFY42638.1"/>
    <property type="molecule type" value="Genomic_DNA"/>
</dbReference>
<dbReference type="PRINTS" id="PR00702">
    <property type="entry name" value="ACRIFLAVINRP"/>
</dbReference>
<evidence type="ECO:0000256" key="4">
    <source>
        <dbReference type="ARBA" id="ARBA00022692"/>
    </source>
</evidence>
<evidence type="ECO:0000313" key="17">
    <source>
        <dbReference type="Proteomes" id="UP000325755"/>
    </source>
</evidence>
<keyword evidence="17" id="KW-1185">Reference proteome</keyword>
<evidence type="ECO:0000259" key="12">
    <source>
        <dbReference type="Pfam" id="PF02355"/>
    </source>
</evidence>
<keyword evidence="2 11" id="KW-0813">Transport</keyword>
<dbReference type="Pfam" id="PF02355">
    <property type="entry name" value="SecD_SecF_C"/>
    <property type="match status" value="1"/>
</dbReference>
<dbReference type="InterPro" id="IPR054384">
    <property type="entry name" value="SecDF_P1_head"/>
</dbReference>
<dbReference type="GO" id="GO:0005886">
    <property type="term" value="C:plasma membrane"/>
    <property type="evidence" value="ECO:0007669"/>
    <property type="project" value="UniProtKB-SubCell"/>
</dbReference>
<keyword evidence="5 11" id="KW-0653">Protein transport</keyword>
<accession>A0A5Q0BKJ0</accession>
<dbReference type="InterPro" id="IPR027398">
    <property type="entry name" value="SecD-TM"/>
</dbReference>
<feature type="domain" description="SecD export protein N-terminal TM" evidence="13">
    <location>
        <begin position="2"/>
        <end position="103"/>
    </location>
</feature>
<feature type="domain" description="Protein export membrane protein SecD/SecF C-terminal" evidence="12">
    <location>
        <begin position="436"/>
        <end position="599"/>
    </location>
</feature>
<feature type="transmembrane region" description="Helical" evidence="11">
    <location>
        <begin position="479"/>
        <end position="499"/>
    </location>
</feature>
<keyword evidence="4 11" id="KW-0812">Transmembrane</keyword>
<evidence type="ECO:0000256" key="6">
    <source>
        <dbReference type="ARBA" id="ARBA00022989"/>
    </source>
</evidence>
<feature type="transmembrane region" description="Helical" evidence="11">
    <location>
        <begin position="505"/>
        <end position="526"/>
    </location>
</feature>
<evidence type="ECO:0000256" key="10">
    <source>
        <dbReference type="ARBA" id="ARBA00068220"/>
    </source>
</evidence>
<dbReference type="Gene3D" id="3.30.70.3400">
    <property type="match status" value="2"/>
</dbReference>
<keyword evidence="8 11" id="KW-0472">Membrane</keyword>
<evidence type="ECO:0000259" key="15">
    <source>
        <dbReference type="Pfam" id="PF22599"/>
    </source>
</evidence>
<dbReference type="HAMAP" id="MF_01463_B">
    <property type="entry name" value="SecD_B"/>
    <property type="match status" value="1"/>
</dbReference>
<evidence type="ECO:0000256" key="8">
    <source>
        <dbReference type="ARBA" id="ARBA00023136"/>
    </source>
</evidence>
<dbReference type="Pfam" id="PF21760">
    <property type="entry name" value="SecD_1st"/>
    <property type="match status" value="1"/>
</dbReference>
<evidence type="ECO:0000256" key="3">
    <source>
        <dbReference type="ARBA" id="ARBA00022475"/>
    </source>
</evidence>
<dbReference type="RefSeq" id="WP_153248633.1">
    <property type="nucleotide sequence ID" value="NZ_CP044205.1"/>
</dbReference>
<evidence type="ECO:0000256" key="7">
    <source>
        <dbReference type="ARBA" id="ARBA00023010"/>
    </source>
</evidence>
<feature type="transmembrane region" description="Helical" evidence="11">
    <location>
        <begin position="455"/>
        <end position="474"/>
    </location>
</feature>
<dbReference type="AlphaFoldDB" id="A0A5Q0BKJ0"/>
<dbReference type="PANTHER" id="PTHR30081">
    <property type="entry name" value="PROTEIN-EXPORT MEMBRANE PROTEIN SEC"/>
    <property type="match status" value="1"/>
</dbReference>
<dbReference type="InParanoid" id="A0A5Q0BKJ0"/>
<evidence type="ECO:0000259" key="13">
    <source>
        <dbReference type="Pfam" id="PF13721"/>
    </source>
</evidence>
<dbReference type="NCBIfam" id="TIGR01129">
    <property type="entry name" value="secD"/>
    <property type="match status" value="1"/>
</dbReference>
<comment type="subcellular location">
    <subcellularLocation>
        <location evidence="1 11">Cell membrane</location>
        <topology evidence="1 11">Multi-pass membrane protein</topology>
    </subcellularLocation>
</comment>
<dbReference type="FunFam" id="1.20.1640.10:FF:000004">
    <property type="entry name" value="Protein translocase subunit SecD"/>
    <property type="match status" value="1"/>
</dbReference>
<evidence type="ECO:0000256" key="9">
    <source>
        <dbReference type="ARBA" id="ARBA00060774"/>
    </source>
</evidence>
<dbReference type="GO" id="GO:0065002">
    <property type="term" value="P:intracellular protein transmembrane transport"/>
    <property type="evidence" value="ECO:0007669"/>
    <property type="project" value="UniProtKB-UniRule"/>
</dbReference>
<dbReference type="InterPro" id="IPR048631">
    <property type="entry name" value="SecD_1st"/>
</dbReference>
<dbReference type="Proteomes" id="UP000325755">
    <property type="component" value="Chromosome"/>
</dbReference>
<dbReference type="Gene3D" id="1.20.1640.10">
    <property type="entry name" value="Multidrug efflux transporter AcrB transmembrane domain"/>
    <property type="match status" value="1"/>
</dbReference>
<dbReference type="InterPro" id="IPR048634">
    <property type="entry name" value="SecD_SecF_C"/>
</dbReference>
<dbReference type="InterPro" id="IPR022813">
    <property type="entry name" value="SecD/SecF_arch_bac"/>
</dbReference>
<evidence type="ECO:0000256" key="2">
    <source>
        <dbReference type="ARBA" id="ARBA00022448"/>
    </source>
</evidence>
<keyword evidence="6 11" id="KW-1133">Transmembrane helix</keyword>
<evidence type="ECO:0000256" key="1">
    <source>
        <dbReference type="ARBA" id="ARBA00004651"/>
    </source>
</evidence>
<evidence type="ECO:0000256" key="5">
    <source>
        <dbReference type="ARBA" id="ARBA00022927"/>
    </source>
</evidence>
<evidence type="ECO:0000259" key="14">
    <source>
        <dbReference type="Pfam" id="PF21760"/>
    </source>
</evidence>
<evidence type="ECO:0000256" key="11">
    <source>
        <dbReference type="HAMAP-Rule" id="MF_01463"/>
    </source>
</evidence>
<reference evidence="16 17" key="1">
    <citation type="submission" date="2019-09" db="EMBL/GenBank/DDBJ databases">
        <title>Ecophysiology of the spiral-shaped methanotroph Methylospira mobilis as revealed by the complete genome sequence.</title>
        <authorList>
            <person name="Oshkin I.Y."/>
            <person name="Dedysh S.N."/>
            <person name="Miroshnikov K."/>
            <person name="Danilova O.V."/>
            <person name="Hakobyan A."/>
            <person name="Liesack W."/>
        </authorList>
    </citation>
    <scope>NUCLEOTIDE SEQUENCE [LARGE SCALE GENOMIC DNA]</scope>
    <source>
        <strain evidence="16 17">Shm1</strain>
    </source>
</reference>
<comment type="subunit">
    <text evidence="11">Forms a complex with SecF. Part of the essential Sec protein translocation apparatus which comprises SecA, SecYEG and auxiliary proteins SecDF-YajC and YidC.</text>
</comment>
<evidence type="ECO:0000313" key="16">
    <source>
        <dbReference type="EMBL" id="QFY42638.1"/>
    </source>
</evidence>
<dbReference type="FunFam" id="3.30.1360.200:FF:000001">
    <property type="entry name" value="Protein translocase subunit SecD"/>
    <property type="match status" value="1"/>
</dbReference>
<dbReference type="FunCoup" id="A0A5Q0BKJ0">
    <property type="interactions" value="340"/>
</dbReference>
<feature type="transmembrane region" description="Helical" evidence="11">
    <location>
        <begin position="547"/>
        <end position="571"/>
    </location>
</feature>
<keyword evidence="7 11" id="KW-0811">Translocation</keyword>
<protein>
    <recommendedName>
        <fullName evidence="10 11">Protein translocase subunit SecD</fullName>
    </recommendedName>
</protein>
<dbReference type="Pfam" id="PF13721">
    <property type="entry name" value="SecD-TM1"/>
    <property type="match status" value="1"/>
</dbReference>
<dbReference type="InterPro" id="IPR001036">
    <property type="entry name" value="Acrflvin-R"/>
</dbReference>
<dbReference type="GO" id="GO:0015450">
    <property type="term" value="F:protein-transporting ATPase activity"/>
    <property type="evidence" value="ECO:0007669"/>
    <property type="project" value="InterPro"/>
</dbReference>
<dbReference type="Gene3D" id="3.30.1360.200">
    <property type="match status" value="1"/>
</dbReference>
<comment type="similarity">
    <text evidence="9 11">Belongs to the SecD/SecF family. SecD subfamily.</text>
</comment>
<dbReference type="OrthoDB" id="9805019at2"/>
<dbReference type="FunFam" id="3.30.70.3400:FF:000003">
    <property type="entry name" value="Preprotein translocase subunit SecD"/>
    <property type="match status" value="1"/>
</dbReference>
<keyword evidence="3 11" id="KW-1003">Cell membrane</keyword>
<dbReference type="Pfam" id="PF22599">
    <property type="entry name" value="SecDF_P1_head"/>
    <property type="match status" value="1"/>
</dbReference>
<gene>
    <name evidence="11 16" type="primary">secD</name>
    <name evidence="16" type="ORF">F6R98_08390</name>
</gene>
<dbReference type="InterPro" id="IPR005791">
    <property type="entry name" value="SecD"/>
</dbReference>
<comment type="caution">
    <text evidence="11">Lacks conserved residue(s) required for the propagation of feature annotation.</text>
</comment>
<dbReference type="PANTHER" id="PTHR30081:SF1">
    <property type="entry name" value="PROTEIN TRANSLOCASE SUBUNIT SECD"/>
    <property type="match status" value="1"/>
</dbReference>
<dbReference type="GO" id="GO:0006605">
    <property type="term" value="P:protein targeting"/>
    <property type="evidence" value="ECO:0007669"/>
    <property type="project" value="UniProtKB-UniRule"/>
</dbReference>
<dbReference type="NCBIfam" id="TIGR00916">
    <property type="entry name" value="2A0604s01"/>
    <property type="match status" value="1"/>
</dbReference>
<proteinExistence type="inferred from homology"/>
<organism evidence="16 17">
    <name type="scientific">Candidatus Methylospira mobilis</name>
    <dbReference type="NCBI Taxonomy" id="1808979"/>
    <lineage>
        <taxon>Bacteria</taxon>
        <taxon>Pseudomonadati</taxon>
        <taxon>Pseudomonadota</taxon>
        <taxon>Gammaproteobacteria</taxon>
        <taxon>Methylococcales</taxon>
        <taxon>Methylococcaceae</taxon>
        <taxon>Candidatus Methylospira</taxon>
    </lineage>
</organism>
<dbReference type="InterPro" id="IPR055344">
    <property type="entry name" value="SecD_SecF_C_bact"/>
</dbReference>
<feature type="domain" description="SecDF P1 head subdomain" evidence="15">
    <location>
        <begin position="305"/>
        <end position="433"/>
    </location>
</feature>
<comment type="function">
    <text evidence="11">Part of the Sec protein translocase complex. Interacts with the SecYEG preprotein conducting channel. SecDF uses the proton motive force (PMF) to complete protein translocation after the ATP-dependent function of SecA.</text>
</comment>
<sequence length="616" mass="67516">MLNRFPLWKNVLILGVLALSIIYALPNFFGEDPSIQLSPIRASKLDAGTVTQIEKLLEGAALKAKKIELTDKRVLIRFSDTDVQLKAEELIKSEMGGNYTVALNLAPATPAWLRAIKAQPMYLGLDLRGGVHFMLQVDMEAAVTQAEERYAEDTRTLLREHKLHYVSVERDKANILIKFQDAQTMAQARDLFKKELRGLELEEQAADNVLKAKISPAELREVRKFAVAQNITTLRNRVNELGVAEPVIQQQGEDRIVVQLPGVQDTARAKEILGATATLEFRLVDSEHAVPTSADAKAPLGARMYTDRSGRPILLQRKIIVTGDQVVDASSGLASESGSAAVFINLNSAGAKKMADTTKDNIGKAMAVVYIENKSETRIVNGQKVTSRRKVEEVINVATIRDRFSKRFQISGLDSPDEARNLSLLLRAGALAAPVDIVEERTVGPSLGKENIEQGVRSFIIGFILVAVVVLYYYKVFGVVANITLLLNMSIIMAILSMLQATLTLPGIAGFTLTVGMAVDANVLIYERIKEELRNGNSPQAAIYAGFDRAFATIFDSHITNLLAAIMLFGIGSGPVKGFAVTLTIGIITSLFTAVTCTRMMVNFIYGQKRSVKLWI</sequence>
<feature type="domain" description="Protein translocase subunit SecDF P1" evidence="14">
    <location>
        <begin position="227"/>
        <end position="285"/>
    </location>
</feature>
<name>A0A5Q0BKJ0_9GAMM</name>
<dbReference type="GO" id="GO:0043952">
    <property type="term" value="P:protein transport by the Sec complex"/>
    <property type="evidence" value="ECO:0007669"/>
    <property type="project" value="UniProtKB-UniRule"/>
</dbReference>
<feature type="transmembrane region" description="Helical" evidence="11">
    <location>
        <begin position="583"/>
        <end position="606"/>
    </location>
</feature>
<dbReference type="KEGG" id="mmob:F6R98_08390"/>
<dbReference type="SUPFAM" id="SSF82866">
    <property type="entry name" value="Multidrug efflux transporter AcrB transmembrane domain"/>
    <property type="match status" value="1"/>
</dbReference>